<gene>
    <name evidence="2" type="ORF">GCM10009550_66900</name>
</gene>
<proteinExistence type="predicted"/>
<evidence type="ECO:0000256" key="1">
    <source>
        <dbReference type="SAM" id="MobiDB-lite"/>
    </source>
</evidence>
<evidence type="ECO:0008006" key="4">
    <source>
        <dbReference type="Google" id="ProtNLM"/>
    </source>
</evidence>
<accession>A0ABP4CCH4</accession>
<name>A0ABP4CCH4_9ACTN</name>
<organism evidence="2 3">
    <name type="scientific">Actinocorallia libanotica</name>
    <dbReference type="NCBI Taxonomy" id="46162"/>
    <lineage>
        <taxon>Bacteria</taxon>
        <taxon>Bacillati</taxon>
        <taxon>Actinomycetota</taxon>
        <taxon>Actinomycetes</taxon>
        <taxon>Streptosporangiales</taxon>
        <taxon>Thermomonosporaceae</taxon>
        <taxon>Actinocorallia</taxon>
    </lineage>
</organism>
<feature type="region of interest" description="Disordered" evidence="1">
    <location>
        <begin position="199"/>
        <end position="232"/>
    </location>
</feature>
<keyword evidence="3" id="KW-1185">Reference proteome</keyword>
<dbReference type="SUPFAM" id="SSF55961">
    <property type="entry name" value="Bet v1-like"/>
    <property type="match status" value="1"/>
</dbReference>
<reference evidence="3" key="1">
    <citation type="journal article" date="2019" name="Int. J. Syst. Evol. Microbiol.">
        <title>The Global Catalogue of Microorganisms (GCM) 10K type strain sequencing project: providing services to taxonomists for standard genome sequencing and annotation.</title>
        <authorList>
            <consortium name="The Broad Institute Genomics Platform"/>
            <consortium name="The Broad Institute Genome Sequencing Center for Infectious Disease"/>
            <person name="Wu L."/>
            <person name="Ma J."/>
        </authorList>
    </citation>
    <scope>NUCLEOTIDE SEQUENCE [LARGE SCALE GENOMIC DNA]</scope>
    <source>
        <strain evidence="3">JCM 10696</strain>
    </source>
</reference>
<sequence length="232" mass="25078">MSTTEGRRSMKGRGRARWLGPSAGLAVLALYGYGRLLPRLEGRGATREEAAARLPGDEMIPGGTVSTMGVTLRAAPERVWPWLAREELKAGERVPPPSGGDPCLTVEIVDAPRTLVLSSDLRLPQGRMTVPEGPLPPVYSTCVRGYHLRPLPGGRTRLVVRTRSEGRPRSLMWIAGLLAERPGRVLRQFRHLRRLQELAEGAEGTAAPVDEGPAEARPSSSASGGHRTHPGR</sequence>
<dbReference type="Proteomes" id="UP001500665">
    <property type="component" value="Unassembled WGS sequence"/>
</dbReference>
<evidence type="ECO:0000313" key="3">
    <source>
        <dbReference type="Proteomes" id="UP001500665"/>
    </source>
</evidence>
<evidence type="ECO:0000313" key="2">
    <source>
        <dbReference type="EMBL" id="GAA0965849.1"/>
    </source>
</evidence>
<dbReference type="EMBL" id="BAAAHH010000040">
    <property type="protein sequence ID" value="GAA0965849.1"/>
    <property type="molecule type" value="Genomic_DNA"/>
</dbReference>
<protein>
    <recommendedName>
        <fullName evidence="4">Polyketide cyclase/dehydrase/lipid transport protein</fullName>
    </recommendedName>
</protein>
<comment type="caution">
    <text evidence="2">The sequence shown here is derived from an EMBL/GenBank/DDBJ whole genome shotgun (WGS) entry which is preliminary data.</text>
</comment>